<feature type="non-terminal residue" evidence="1">
    <location>
        <position position="161"/>
    </location>
</feature>
<organism evidence="1 2">
    <name type="scientific">Catenaria anguillulae PL171</name>
    <dbReference type="NCBI Taxonomy" id="765915"/>
    <lineage>
        <taxon>Eukaryota</taxon>
        <taxon>Fungi</taxon>
        <taxon>Fungi incertae sedis</taxon>
        <taxon>Blastocladiomycota</taxon>
        <taxon>Blastocladiomycetes</taxon>
        <taxon>Blastocladiales</taxon>
        <taxon>Catenariaceae</taxon>
        <taxon>Catenaria</taxon>
    </lineage>
</organism>
<dbReference type="Proteomes" id="UP000193411">
    <property type="component" value="Unassembled WGS sequence"/>
</dbReference>
<comment type="caution">
    <text evidence="1">The sequence shown here is derived from an EMBL/GenBank/DDBJ whole genome shotgun (WGS) entry which is preliminary data.</text>
</comment>
<protein>
    <recommendedName>
        <fullName evidence="3">Ankyrin repeat-containing domain protein</fullName>
    </recommendedName>
</protein>
<evidence type="ECO:0000313" key="1">
    <source>
        <dbReference type="EMBL" id="ORZ33292.1"/>
    </source>
</evidence>
<reference evidence="1 2" key="1">
    <citation type="submission" date="2016-07" db="EMBL/GenBank/DDBJ databases">
        <title>Pervasive Adenine N6-methylation of Active Genes in Fungi.</title>
        <authorList>
            <consortium name="DOE Joint Genome Institute"/>
            <person name="Mondo S.J."/>
            <person name="Dannebaum R.O."/>
            <person name="Kuo R.C."/>
            <person name="Labutti K."/>
            <person name="Haridas S."/>
            <person name="Kuo A."/>
            <person name="Salamov A."/>
            <person name="Ahrendt S.R."/>
            <person name="Lipzen A."/>
            <person name="Sullivan W."/>
            <person name="Andreopoulos W.B."/>
            <person name="Clum A."/>
            <person name="Lindquist E."/>
            <person name="Daum C."/>
            <person name="Ramamoorthy G.K."/>
            <person name="Gryganskyi A."/>
            <person name="Culley D."/>
            <person name="Magnuson J.K."/>
            <person name="James T.Y."/>
            <person name="O'Malley M.A."/>
            <person name="Stajich J.E."/>
            <person name="Spatafora J.W."/>
            <person name="Visel A."/>
            <person name="Grigoriev I.V."/>
        </authorList>
    </citation>
    <scope>NUCLEOTIDE SEQUENCE [LARGE SCALE GENOMIC DNA]</scope>
    <source>
        <strain evidence="1 2">PL171</strain>
    </source>
</reference>
<dbReference type="SUPFAM" id="SSF140860">
    <property type="entry name" value="Pseudo ankyrin repeat-like"/>
    <property type="match status" value="1"/>
</dbReference>
<dbReference type="InterPro" id="IPR036770">
    <property type="entry name" value="Ankyrin_rpt-contain_sf"/>
</dbReference>
<dbReference type="AlphaFoldDB" id="A0A1Y2HJM4"/>
<feature type="non-terminal residue" evidence="1">
    <location>
        <position position="1"/>
    </location>
</feature>
<gene>
    <name evidence="1" type="ORF">BCR44DRAFT_106805</name>
</gene>
<sequence>LVRPRHLDQSQHLAQILNVIPRSYMPTVTDTAIMVMPWIDTEFACKLGDLWLLDILHDRLARSPTCRPLDFAADRALRMAAHAGHVHVLDWWLVRFAKLDYASDNAILMSSCRSGNLNVLQWWMRVPRANKMYGAGWAIEIATKSGHIDILECFRANGFTF</sequence>
<accession>A0A1Y2HJM4</accession>
<evidence type="ECO:0000313" key="2">
    <source>
        <dbReference type="Proteomes" id="UP000193411"/>
    </source>
</evidence>
<name>A0A1Y2HJM4_9FUNG</name>
<dbReference type="EMBL" id="MCFL01000037">
    <property type="protein sequence ID" value="ORZ33292.1"/>
    <property type="molecule type" value="Genomic_DNA"/>
</dbReference>
<proteinExistence type="predicted"/>
<keyword evidence="2" id="KW-1185">Reference proteome</keyword>
<dbReference type="Gene3D" id="1.25.40.20">
    <property type="entry name" value="Ankyrin repeat-containing domain"/>
    <property type="match status" value="1"/>
</dbReference>
<evidence type="ECO:0008006" key="3">
    <source>
        <dbReference type="Google" id="ProtNLM"/>
    </source>
</evidence>